<keyword evidence="1" id="KW-0812">Transmembrane</keyword>
<keyword evidence="1" id="KW-0472">Membrane</keyword>
<reference evidence="2 3" key="1">
    <citation type="journal article" date="2015" name="Genome Biol.">
        <title>Comparative genomics of Steinernema reveals deeply conserved gene regulatory networks.</title>
        <authorList>
            <person name="Dillman A.R."/>
            <person name="Macchietto M."/>
            <person name="Porter C.F."/>
            <person name="Rogers A."/>
            <person name="Williams B."/>
            <person name="Antoshechkin I."/>
            <person name="Lee M.M."/>
            <person name="Goodwin Z."/>
            <person name="Lu X."/>
            <person name="Lewis E.E."/>
            <person name="Goodrich-Blair H."/>
            <person name="Stock S.P."/>
            <person name="Adams B.J."/>
            <person name="Sternberg P.W."/>
            <person name="Mortazavi A."/>
        </authorList>
    </citation>
    <scope>NUCLEOTIDE SEQUENCE [LARGE SCALE GENOMIC DNA]</scope>
    <source>
        <strain evidence="2 3">ALL</strain>
    </source>
</reference>
<gene>
    <name evidence="2" type="ORF">L596_019534</name>
</gene>
<dbReference type="AlphaFoldDB" id="A0A4U5MQT3"/>
<reference evidence="2 3" key="2">
    <citation type="journal article" date="2019" name="G3 (Bethesda)">
        <title>Hybrid Assembly of the Genome of the Entomopathogenic Nematode Steinernema carpocapsae Identifies the X-Chromosome.</title>
        <authorList>
            <person name="Serra L."/>
            <person name="Macchietto M."/>
            <person name="Macias-Munoz A."/>
            <person name="McGill C.J."/>
            <person name="Rodriguez I.M."/>
            <person name="Rodriguez B."/>
            <person name="Murad R."/>
            <person name="Mortazavi A."/>
        </authorList>
    </citation>
    <scope>NUCLEOTIDE SEQUENCE [LARGE SCALE GENOMIC DNA]</scope>
    <source>
        <strain evidence="2 3">ALL</strain>
    </source>
</reference>
<accession>A0A4U5MQT3</accession>
<dbReference type="Proteomes" id="UP000298663">
    <property type="component" value="Unassembled WGS sequence"/>
</dbReference>
<evidence type="ECO:0000256" key="1">
    <source>
        <dbReference type="SAM" id="Phobius"/>
    </source>
</evidence>
<dbReference type="EMBL" id="AZBU02000006">
    <property type="protein sequence ID" value="TKR72010.1"/>
    <property type="molecule type" value="Genomic_DNA"/>
</dbReference>
<organism evidence="2 3">
    <name type="scientific">Steinernema carpocapsae</name>
    <name type="common">Entomopathogenic nematode</name>
    <dbReference type="NCBI Taxonomy" id="34508"/>
    <lineage>
        <taxon>Eukaryota</taxon>
        <taxon>Metazoa</taxon>
        <taxon>Ecdysozoa</taxon>
        <taxon>Nematoda</taxon>
        <taxon>Chromadorea</taxon>
        <taxon>Rhabditida</taxon>
        <taxon>Tylenchina</taxon>
        <taxon>Panagrolaimomorpha</taxon>
        <taxon>Strongyloidoidea</taxon>
        <taxon>Steinernematidae</taxon>
        <taxon>Steinernema</taxon>
    </lineage>
</organism>
<name>A0A4U5MQT3_STECR</name>
<comment type="caution">
    <text evidence="2">The sequence shown here is derived from an EMBL/GenBank/DDBJ whole genome shotgun (WGS) entry which is preliminary data.</text>
</comment>
<keyword evidence="3" id="KW-1185">Reference proteome</keyword>
<sequence length="115" mass="13350">MKSGHIIWTSAELSMGDTRTHFWNGVEYFLSNLTLFGKWELRVEPKISNWILSGLNNTSNQRNVEPLTDFSAVYAFVEYMQLTNKCFIQVYFNVVCLIDLSASTFCPFAVRLLYF</sequence>
<keyword evidence="1" id="KW-1133">Transmembrane helix</keyword>
<evidence type="ECO:0000313" key="2">
    <source>
        <dbReference type="EMBL" id="TKR72010.1"/>
    </source>
</evidence>
<proteinExistence type="predicted"/>
<protein>
    <submittedName>
        <fullName evidence="2">Uncharacterized protein</fullName>
    </submittedName>
</protein>
<evidence type="ECO:0000313" key="3">
    <source>
        <dbReference type="Proteomes" id="UP000298663"/>
    </source>
</evidence>
<feature type="transmembrane region" description="Helical" evidence="1">
    <location>
        <begin position="90"/>
        <end position="114"/>
    </location>
</feature>